<evidence type="ECO:0000313" key="3">
    <source>
        <dbReference type="Proteomes" id="UP000568022"/>
    </source>
</evidence>
<feature type="transmembrane region" description="Helical" evidence="1">
    <location>
        <begin position="12"/>
        <end position="31"/>
    </location>
</feature>
<protein>
    <submittedName>
        <fullName evidence="2">Uncharacterized protein</fullName>
    </submittedName>
</protein>
<keyword evidence="3" id="KW-1185">Reference proteome</keyword>
<comment type="caution">
    <text evidence="2">The sequence shown here is derived from an EMBL/GenBank/DDBJ whole genome shotgun (WGS) entry which is preliminary data.</text>
</comment>
<dbReference type="AlphaFoldDB" id="A0A7W8BW38"/>
<accession>A0A7W8BW38</accession>
<evidence type="ECO:0000313" key="2">
    <source>
        <dbReference type="EMBL" id="MBB5129253.1"/>
    </source>
</evidence>
<dbReference type="EMBL" id="JACHJE010000017">
    <property type="protein sequence ID" value="MBB5129253.1"/>
    <property type="molecule type" value="Genomic_DNA"/>
</dbReference>
<organism evidence="2 3">
    <name type="scientific">Streptomyces griseoloalbus</name>
    <dbReference type="NCBI Taxonomy" id="67303"/>
    <lineage>
        <taxon>Bacteria</taxon>
        <taxon>Bacillati</taxon>
        <taxon>Actinomycetota</taxon>
        <taxon>Actinomycetes</taxon>
        <taxon>Kitasatosporales</taxon>
        <taxon>Streptomycetaceae</taxon>
        <taxon>Streptomyces</taxon>
    </lineage>
</organism>
<keyword evidence="1" id="KW-1133">Transmembrane helix</keyword>
<keyword evidence="1" id="KW-0812">Transmembrane</keyword>
<proteinExistence type="predicted"/>
<dbReference type="Proteomes" id="UP000568022">
    <property type="component" value="Unassembled WGS sequence"/>
</dbReference>
<gene>
    <name evidence="2" type="ORF">FHS32_006038</name>
</gene>
<reference evidence="2 3" key="1">
    <citation type="submission" date="2020-08" db="EMBL/GenBank/DDBJ databases">
        <title>Genomic Encyclopedia of Type Strains, Phase III (KMG-III): the genomes of soil and plant-associated and newly described type strains.</title>
        <authorList>
            <person name="Whitman W."/>
        </authorList>
    </citation>
    <scope>NUCLEOTIDE SEQUENCE [LARGE SCALE GENOMIC DNA]</scope>
    <source>
        <strain evidence="2 3">CECT 3226</strain>
    </source>
</reference>
<evidence type="ECO:0000256" key="1">
    <source>
        <dbReference type="SAM" id="Phobius"/>
    </source>
</evidence>
<name>A0A7W8BW38_9ACTN</name>
<keyword evidence="1" id="KW-0472">Membrane</keyword>
<sequence>MTMDRHTVARYSLAGIRLVNGVAALLAPQVVARRLGADPSRPALIYVLRMFGVRTVVLGAELLCLKDPDELDRALRVGTLIHTSDAMSAAWAGQEGTLARRPAMAATVISTVNVALTFLAQRRDRVRPATR</sequence>